<evidence type="ECO:0000256" key="1">
    <source>
        <dbReference type="ARBA" id="ARBA00004651"/>
    </source>
</evidence>
<dbReference type="CDD" id="cd06261">
    <property type="entry name" value="TM_PBP2"/>
    <property type="match status" value="1"/>
</dbReference>
<keyword evidence="6 7" id="KW-0472">Membrane</keyword>
<dbReference type="PANTHER" id="PTHR30151">
    <property type="entry name" value="ALKANE SULFONATE ABC TRANSPORTER-RELATED, MEMBRANE SUBUNIT"/>
    <property type="match status" value="1"/>
</dbReference>
<dbReference type="AlphaFoldDB" id="A0A4R4YQF5"/>
<gene>
    <name evidence="9" type="ORF">E1286_17420</name>
</gene>
<keyword evidence="5 7" id="KW-1133">Transmembrane helix</keyword>
<reference evidence="9 10" key="1">
    <citation type="submission" date="2019-03" db="EMBL/GenBank/DDBJ databases">
        <title>Draft genome sequences of novel Actinobacteria.</title>
        <authorList>
            <person name="Sahin N."/>
            <person name="Ay H."/>
            <person name="Saygin H."/>
        </authorList>
    </citation>
    <scope>NUCLEOTIDE SEQUENCE [LARGE SCALE GENOMIC DNA]</scope>
    <source>
        <strain evidence="9 10">CH32</strain>
    </source>
</reference>
<organism evidence="9 10">
    <name type="scientific">Nonomuraea terrae</name>
    <dbReference type="NCBI Taxonomy" id="2530383"/>
    <lineage>
        <taxon>Bacteria</taxon>
        <taxon>Bacillati</taxon>
        <taxon>Actinomycetota</taxon>
        <taxon>Actinomycetes</taxon>
        <taxon>Streptosporangiales</taxon>
        <taxon>Streptosporangiaceae</taxon>
        <taxon>Nonomuraea</taxon>
    </lineage>
</organism>
<keyword evidence="2 7" id="KW-0813">Transport</keyword>
<protein>
    <submittedName>
        <fullName evidence="9">ABC transporter permease</fullName>
    </submittedName>
</protein>
<feature type="transmembrane region" description="Helical" evidence="7">
    <location>
        <begin position="68"/>
        <end position="86"/>
    </location>
</feature>
<evidence type="ECO:0000313" key="10">
    <source>
        <dbReference type="Proteomes" id="UP000295302"/>
    </source>
</evidence>
<feature type="transmembrane region" description="Helical" evidence="7">
    <location>
        <begin position="124"/>
        <end position="142"/>
    </location>
</feature>
<dbReference type="SUPFAM" id="SSF161098">
    <property type="entry name" value="MetI-like"/>
    <property type="match status" value="1"/>
</dbReference>
<comment type="caution">
    <text evidence="9">The sequence shown here is derived from an EMBL/GenBank/DDBJ whole genome shotgun (WGS) entry which is preliminary data.</text>
</comment>
<dbReference type="EMBL" id="SMKQ01000046">
    <property type="protein sequence ID" value="TDD47428.1"/>
    <property type="molecule type" value="Genomic_DNA"/>
</dbReference>
<dbReference type="PANTHER" id="PTHR30151:SF0">
    <property type="entry name" value="ABC TRANSPORTER PERMEASE PROTEIN MJ0413-RELATED"/>
    <property type="match status" value="1"/>
</dbReference>
<keyword evidence="4 7" id="KW-0812">Transmembrane</keyword>
<proteinExistence type="inferred from homology"/>
<dbReference type="InterPro" id="IPR035906">
    <property type="entry name" value="MetI-like_sf"/>
</dbReference>
<dbReference type="Pfam" id="PF00528">
    <property type="entry name" value="BPD_transp_1"/>
    <property type="match status" value="1"/>
</dbReference>
<comment type="similarity">
    <text evidence="7">Belongs to the binding-protein-dependent transport system permease family.</text>
</comment>
<evidence type="ECO:0000313" key="9">
    <source>
        <dbReference type="EMBL" id="TDD47428.1"/>
    </source>
</evidence>
<evidence type="ECO:0000256" key="5">
    <source>
        <dbReference type="ARBA" id="ARBA00022989"/>
    </source>
</evidence>
<feature type="domain" description="ABC transmembrane type-1" evidence="8">
    <location>
        <begin position="60"/>
        <end position="240"/>
    </location>
</feature>
<dbReference type="PROSITE" id="PS50928">
    <property type="entry name" value="ABC_TM1"/>
    <property type="match status" value="1"/>
</dbReference>
<sequence length="258" mass="28281">MIRTLVKRLWLVPVILGGWELLAQSLGNPYLPPPTTIMSRMYEMWFSGPYILTEEALDNFVPSLVRVTGAWCAAVIVGVALGIALGRTTWLADYISPLVEFGRAVPPPAMLPVFLVLFQMGTQVQIATIVFGIVWPILLNSIDGARHLDPLKIETATVFGVPAHLRFTRIILPAASPKIFAGLRLSVSLALILMVISELKGSTEGIGYLLNLASNNADMPAIWAGVLLLGVLGFAFNTLFLMVERRVLAWHRDAHRIS</sequence>
<feature type="transmembrane region" description="Helical" evidence="7">
    <location>
        <begin position="179"/>
        <end position="201"/>
    </location>
</feature>
<evidence type="ECO:0000256" key="2">
    <source>
        <dbReference type="ARBA" id="ARBA00022448"/>
    </source>
</evidence>
<keyword evidence="3" id="KW-1003">Cell membrane</keyword>
<feature type="transmembrane region" description="Helical" evidence="7">
    <location>
        <begin position="221"/>
        <end position="243"/>
    </location>
</feature>
<name>A0A4R4YQF5_9ACTN</name>
<evidence type="ECO:0000256" key="3">
    <source>
        <dbReference type="ARBA" id="ARBA00022475"/>
    </source>
</evidence>
<dbReference type="Proteomes" id="UP000295302">
    <property type="component" value="Unassembled WGS sequence"/>
</dbReference>
<dbReference type="RefSeq" id="WP_132613747.1">
    <property type="nucleotide sequence ID" value="NZ_SMKQ01000046.1"/>
</dbReference>
<evidence type="ECO:0000259" key="8">
    <source>
        <dbReference type="PROSITE" id="PS50928"/>
    </source>
</evidence>
<evidence type="ECO:0000256" key="6">
    <source>
        <dbReference type="ARBA" id="ARBA00023136"/>
    </source>
</evidence>
<dbReference type="Gene3D" id="1.10.3720.10">
    <property type="entry name" value="MetI-like"/>
    <property type="match status" value="1"/>
</dbReference>
<evidence type="ECO:0000256" key="4">
    <source>
        <dbReference type="ARBA" id="ARBA00022692"/>
    </source>
</evidence>
<keyword evidence="10" id="KW-1185">Reference proteome</keyword>
<dbReference type="GO" id="GO:0005886">
    <property type="term" value="C:plasma membrane"/>
    <property type="evidence" value="ECO:0007669"/>
    <property type="project" value="UniProtKB-SubCell"/>
</dbReference>
<evidence type="ECO:0000256" key="7">
    <source>
        <dbReference type="RuleBase" id="RU363032"/>
    </source>
</evidence>
<comment type="subcellular location">
    <subcellularLocation>
        <location evidence="1 7">Cell membrane</location>
        <topology evidence="1 7">Multi-pass membrane protein</topology>
    </subcellularLocation>
</comment>
<accession>A0A4R4YQF5</accession>
<dbReference type="InterPro" id="IPR000515">
    <property type="entry name" value="MetI-like"/>
</dbReference>
<dbReference type="GO" id="GO:0055085">
    <property type="term" value="P:transmembrane transport"/>
    <property type="evidence" value="ECO:0007669"/>
    <property type="project" value="InterPro"/>
</dbReference>
<dbReference type="OrthoDB" id="3173654at2"/>